<dbReference type="Gene3D" id="3.50.50.60">
    <property type="entry name" value="FAD/NAD(P)-binding domain"/>
    <property type="match status" value="1"/>
</dbReference>
<dbReference type="GO" id="GO:0005737">
    <property type="term" value="C:cytoplasm"/>
    <property type="evidence" value="ECO:0007669"/>
    <property type="project" value="TreeGrafter"/>
</dbReference>
<evidence type="ECO:0000256" key="1">
    <source>
        <dbReference type="ARBA" id="ARBA00023002"/>
    </source>
</evidence>
<protein>
    <submittedName>
        <fullName evidence="3">FAD-dependent oxidoreductase</fullName>
    </submittedName>
</protein>
<dbReference type="EMBL" id="JAABLQ010000001">
    <property type="protein sequence ID" value="NBN78579.1"/>
    <property type="molecule type" value="Genomic_DNA"/>
</dbReference>
<organism evidence="3 4">
    <name type="scientific">Pannonibacter tanglangensis</name>
    <dbReference type="NCBI Taxonomy" id="2750084"/>
    <lineage>
        <taxon>Bacteria</taxon>
        <taxon>Pseudomonadati</taxon>
        <taxon>Pseudomonadota</taxon>
        <taxon>Alphaproteobacteria</taxon>
        <taxon>Hyphomicrobiales</taxon>
        <taxon>Stappiaceae</taxon>
        <taxon>Pannonibacter</taxon>
    </lineage>
</organism>
<feature type="domain" description="FAD dependent oxidoreductase" evidence="2">
    <location>
        <begin position="6"/>
        <end position="352"/>
    </location>
</feature>
<dbReference type="SUPFAM" id="SSF54373">
    <property type="entry name" value="FAD-linked reductases, C-terminal domain"/>
    <property type="match status" value="1"/>
</dbReference>
<dbReference type="InterPro" id="IPR036188">
    <property type="entry name" value="FAD/NAD-bd_sf"/>
</dbReference>
<dbReference type="PANTHER" id="PTHR13847">
    <property type="entry name" value="SARCOSINE DEHYDROGENASE-RELATED"/>
    <property type="match status" value="1"/>
</dbReference>
<evidence type="ECO:0000259" key="2">
    <source>
        <dbReference type="Pfam" id="PF01266"/>
    </source>
</evidence>
<dbReference type="AlphaFoldDB" id="A0A7X5F4Y7"/>
<dbReference type="RefSeq" id="WP_161708527.1">
    <property type="nucleotide sequence ID" value="NZ_JAABLQ010000001.1"/>
</dbReference>
<keyword evidence="1" id="KW-0560">Oxidoreductase</keyword>
<dbReference type="SUPFAM" id="SSF51905">
    <property type="entry name" value="FAD/NAD(P)-binding domain"/>
    <property type="match status" value="1"/>
</dbReference>
<evidence type="ECO:0000313" key="3">
    <source>
        <dbReference type="EMBL" id="NBN78579.1"/>
    </source>
</evidence>
<dbReference type="Pfam" id="PF01266">
    <property type="entry name" value="DAO"/>
    <property type="match status" value="1"/>
</dbReference>
<gene>
    <name evidence="3" type="ORF">GWI72_09895</name>
</gene>
<reference evidence="4" key="1">
    <citation type="submission" date="2020-01" db="EMBL/GenBank/DDBJ databases">
        <authorList>
            <person name="Fang Y."/>
            <person name="Sun R."/>
            <person name="Nie L."/>
            <person name="He J."/>
            <person name="Hao L."/>
            <person name="Wang L."/>
            <person name="Su S."/>
            <person name="Lv E."/>
            <person name="Zhang Z."/>
            <person name="Xie R."/>
            <person name="Liu H."/>
        </authorList>
    </citation>
    <scope>NUCLEOTIDE SEQUENCE [LARGE SCALE GENOMIC DNA]</scope>
    <source>
        <strain evidence="4">XCT-53</strain>
    </source>
</reference>
<dbReference type="Gene3D" id="3.30.9.10">
    <property type="entry name" value="D-Amino Acid Oxidase, subunit A, domain 2"/>
    <property type="match status" value="1"/>
</dbReference>
<name>A0A7X5F4Y7_9HYPH</name>
<comment type="caution">
    <text evidence="3">The sequence shown here is derived from an EMBL/GenBank/DDBJ whole genome shotgun (WGS) entry which is preliminary data.</text>
</comment>
<dbReference type="GO" id="GO:0016491">
    <property type="term" value="F:oxidoreductase activity"/>
    <property type="evidence" value="ECO:0007669"/>
    <property type="project" value="UniProtKB-KW"/>
</dbReference>
<accession>A0A7X5F4Y7</accession>
<evidence type="ECO:0000313" key="4">
    <source>
        <dbReference type="Proteomes" id="UP000586722"/>
    </source>
</evidence>
<sequence>MTKSPDVVVIGAGIFGLSVARAAVRRGMRVTLVEAAAIGSGASGGVLGALMPHMPARWNAKKAFQFEALAALSGLVAELEAETGLDCGYRRCGRILPITTADLRAHHEARAAEARTRWSTATTGFGYELVDAGALGGWLAPEAAPFGAVLETLAARVSPRAYLAALAASLASAPDGRGQIRLGDGLARLDDASGTVHLVSGDRIRAERIVLAQGFAAFSALAALTGKTLGEGQKGQAVRVAVEVPASLPALYCDGLYVVPHADGSVAIGSTALTGVTDTKPEPAATADLLDRAVRFCPQLAGAPVLEAWAGIRPKPAARDPLVGRVPGLERSFVATGGFKTGFGLAHRVAAALVSELLGETPEHPLPASFRPEAHFA</sequence>
<dbReference type="InterPro" id="IPR006076">
    <property type="entry name" value="FAD-dep_OxRdtase"/>
</dbReference>
<dbReference type="PANTHER" id="PTHR13847:SF289">
    <property type="entry name" value="GLYCINE OXIDASE"/>
    <property type="match status" value="1"/>
</dbReference>
<keyword evidence="4" id="KW-1185">Reference proteome</keyword>
<dbReference type="Proteomes" id="UP000586722">
    <property type="component" value="Unassembled WGS sequence"/>
</dbReference>
<proteinExistence type="predicted"/>